<organism evidence="1">
    <name type="scientific">bioreactor metagenome</name>
    <dbReference type="NCBI Taxonomy" id="1076179"/>
    <lineage>
        <taxon>unclassified sequences</taxon>
        <taxon>metagenomes</taxon>
        <taxon>ecological metagenomes</taxon>
    </lineage>
</organism>
<proteinExistence type="predicted"/>
<evidence type="ECO:0000313" key="1">
    <source>
        <dbReference type="EMBL" id="MPN10917.1"/>
    </source>
</evidence>
<protein>
    <submittedName>
        <fullName evidence="1">Uncharacterized protein</fullName>
    </submittedName>
</protein>
<gene>
    <name evidence="1" type="ORF">SDC9_158214</name>
</gene>
<reference evidence="1" key="1">
    <citation type="submission" date="2019-08" db="EMBL/GenBank/DDBJ databases">
        <authorList>
            <person name="Kucharzyk K."/>
            <person name="Murdoch R.W."/>
            <person name="Higgins S."/>
            <person name="Loffler F."/>
        </authorList>
    </citation>
    <scope>NUCLEOTIDE SEQUENCE</scope>
</reference>
<dbReference type="EMBL" id="VSSQ01057107">
    <property type="protein sequence ID" value="MPN10917.1"/>
    <property type="molecule type" value="Genomic_DNA"/>
</dbReference>
<dbReference type="AlphaFoldDB" id="A0A645F9J7"/>
<accession>A0A645F9J7</accession>
<name>A0A645F9J7_9ZZZZ</name>
<sequence>MRPADRLRQLRQFAFRGLPVADIPIPAAQRFRRNPFVLVQAPSVVDDEGAAAELPGKVGVFIKIVGRERRVDRVPGAVDRLPRLIRVDRGNGKQQPSEGRYRLRQRPPAFIQPQLEGFGRRIDGKRKRQFIAAGLLIHLRLYPAIVEAIGQTDRKTVAVILTVECPERETPVGSAGEFHRPRQFQRRQPFHVRMPASSGVDERCKAFDRQDIACPAEKFAVHCLPGRERSEFDARAAPKVKVRC</sequence>
<comment type="caution">
    <text evidence="1">The sequence shown here is derived from an EMBL/GenBank/DDBJ whole genome shotgun (WGS) entry which is preliminary data.</text>
</comment>